<gene>
    <name evidence="6" type="ORF">SAMN05216255_3287</name>
</gene>
<dbReference type="PROSITE" id="PS00687">
    <property type="entry name" value="ALDEHYDE_DEHYDR_GLU"/>
    <property type="match status" value="1"/>
</dbReference>
<dbReference type="CDD" id="cd07559">
    <property type="entry name" value="ALDH_ACDHII_AcoD-like"/>
    <property type="match status" value="1"/>
</dbReference>
<dbReference type="FunFam" id="3.40.309.10:FF:000012">
    <property type="entry name" value="Betaine aldehyde dehydrogenase"/>
    <property type="match status" value="1"/>
</dbReference>
<keyword evidence="2 4" id="KW-0560">Oxidoreductase</keyword>
<dbReference type="Proteomes" id="UP000242915">
    <property type="component" value="Unassembled WGS sequence"/>
</dbReference>
<dbReference type="Gene3D" id="3.40.309.10">
    <property type="entry name" value="Aldehyde Dehydrogenase, Chain A, domain 2"/>
    <property type="match status" value="1"/>
</dbReference>
<dbReference type="AlphaFoldDB" id="A0A239H420"/>
<comment type="similarity">
    <text evidence="1 4">Belongs to the aldehyde dehydrogenase family.</text>
</comment>
<dbReference type="PROSITE" id="PS00070">
    <property type="entry name" value="ALDEHYDE_DEHYDR_CYS"/>
    <property type="match status" value="1"/>
</dbReference>
<feature type="active site" evidence="3">
    <location>
        <position position="262"/>
    </location>
</feature>
<organism evidence="6 7">
    <name type="scientific">Pseudomonas segetis</name>
    <dbReference type="NCBI Taxonomy" id="298908"/>
    <lineage>
        <taxon>Bacteria</taxon>
        <taxon>Pseudomonadati</taxon>
        <taxon>Pseudomonadota</taxon>
        <taxon>Gammaproteobacteria</taxon>
        <taxon>Pseudomonadales</taxon>
        <taxon>Pseudomonadaceae</taxon>
        <taxon>Pseudomonas</taxon>
    </lineage>
</organism>
<dbReference type="GO" id="GO:0004030">
    <property type="term" value="F:aldehyde dehydrogenase [NAD(P)+] activity"/>
    <property type="evidence" value="ECO:0007669"/>
    <property type="project" value="UniProtKB-ARBA"/>
</dbReference>
<dbReference type="InterPro" id="IPR016162">
    <property type="entry name" value="Ald_DH_N"/>
</dbReference>
<dbReference type="PANTHER" id="PTHR43111:SF1">
    <property type="entry name" value="ALDEHYDE DEHYDROGENASE B-RELATED"/>
    <property type="match status" value="1"/>
</dbReference>
<dbReference type="InterPro" id="IPR016163">
    <property type="entry name" value="Ald_DH_C"/>
</dbReference>
<evidence type="ECO:0000256" key="2">
    <source>
        <dbReference type="ARBA" id="ARBA00023002"/>
    </source>
</evidence>
<sequence length="506" mass="55077">MIYAKPGTPGSVVSFKTRYGNFIGGQFVDPVDGEYFTNTSPIDASVIAEFPRSRAADIELALDAAHSAADAWGKTSPQARALILLKIADRIEENLELLAVTETWDNGKAVRETLNADVPLAADHFRYFAGCIRAQEGSAAEIDEHTAAYHFHEPLGVVGQIIPWNFPLLMAAWKLAPALAAGNCVVLKPAEQTPLSITLFAQLVGDLLPAGVLNIVQGYGREAGEALATSKRIAKIAFTGSTPVGSHILKCAAENIIPSTVELGGKSPNLFFEDIMQAEPEFIEKAAEGLVLAFFNQGEVCTCPSRALVQESIYEPFMLEVMKKIKQIKRGNPLDTETMVGAQASEQQYDKILSYLEIAQQEGAELLTGGASETLEGDLASGYYIQPTLLKGTNKMRVFQEEIFGPVVGVTTFKDEAEALAIANDTEFGLGAGLWTRDINRAYRMGRAIKAGRVWTNCYHLYPAHAAFGGYKKSGVGRETHKMMLDHYQQTKNLLISYDINPLGFF</sequence>
<accession>A0A239H420</accession>
<evidence type="ECO:0000259" key="5">
    <source>
        <dbReference type="Pfam" id="PF00171"/>
    </source>
</evidence>
<evidence type="ECO:0000256" key="1">
    <source>
        <dbReference type="ARBA" id="ARBA00009986"/>
    </source>
</evidence>
<name>A0A239H420_9PSED</name>
<dbReference type="PANTHER" id="PTHR43111">
    <property type="entry name" value="ALDEHYDE DEHYDROGENASE B-RELATED"/>
    <property type="match status" value="1"/>
</dbReference>
<dbReference type="Pfam" id="PF00171">
    <property type="entry name" value="Aldedh"/>
    <property type="match status" value="1"/>
</dbReference>
<dbReference type="EMBL" id="FZOG01000004">
    <property type="protein sequence ID" value="SNS76186.1"/>
    <property type="molecule type" value="Genomic_DNA"/>
</dbReference>
<evidence type="ECO:0000256" key="4">
    <source>
        <dbReference type="RuleBase" id="RU003345"/>
    </source>
</evidence>
<dbReference type="InterPro" id="IPR016160">
    <property type="entry name" value="Ald_DH_CS_CYS"/>
</dbReference>
<keyword evidence="7" id="KW-1185">Reference proteome</keyword>
<dbReference type="RefSeq" id="WP_089360551.1">
    <property type="nucleotide sequence ID" value="NZ_FZOG01000004.1"/>
</dbReference>
<evidence type="ECO:0000256" key="3">
    <source>
        <dbReference type="PROSITE-ProRule" id="PRU10007"/>
    </source>
</evidence>
<evidence type="ECO:0000313" key="6">
    <source>
        <dbReference type="EMBL" id="SNS76186.1"/>
    </source>
</evidence>
<dbReference type="InterPro" id="IPR029510">
    <property type="entry name" value="Ald_DH_CS_GLU"/>
</dbReference>
<evidence type="ECO:0000313" key="7">
    <source>
        <dbReference type="Proteomes" id="UP000242915"/>
    </source>
</evidence>
<feature type="domain" description="Aldehyde dehydrogenase" evidence="5">
    <location>
        <begin position="31"/>
        <end position="493"/>
    </location>
</feature>
<dbReference type="Gene3D" id="3.40.605.10">
    <property type="entry name" value="Aldehyde Dehydrogenase, Chain A, domain 1"/>
    <property type="match status" value="1"/>
</dbReference>
<protein>
    <submittedName>
        <fullName evidence="6">Aldehyde dehydrogenase</fullName>
    </submittedName>
</protein>
<dbReference type="SUPFAM" id="SSF53720">
    <property type="entry name" value="ALDH-like"/>
    <property type="match status" value="1"/>
</dbReference>
<dbReference type="InterPro" id="IPR015590">
    <property type="entry name" value="Aldehyde_DH_dom"/>
</dbReference>
<dbReference type="FunFam" id="3.40.605.10:FF:000001">
    <property type="entry name" value="Aldehyde dehydrogenase 1"/>
    <property type="match status" value="1"/>
</dbReference>
<proteinExistence type="inferred from homology"/>
<reference evidence="7" key="1">
    <citation type="submission" date="2017-06" db="EMBL/GenBank/DDBJ databases">
        <authorList>
            <person name="Varghese N."/>
            <person name="Submissions S."/>
        </authorList>
    </citation>
    <scope>NUCLEOTIDE SEQUENCE [LARGE SCALE GENOMIC DNA]</scope>
    <source>
        <strain evidence="7">CIP 108523</strain>
    </source>
</reference>
<dbReference type="InterPro" id="IPR016161">
    <property type="entry name" value="Ald_DH/histidinol_DH"/>
</dbReference>